<protein>
    <submittedName>
        <fullName evidence="1">Uncharacterized protein</fullName>
    </submittedName>
</protein>
<reference evidence="2" key="1">
    <citation type="journal article" date="2015" name="Nat. Genet.">
        <title>The genome and transcriptome of the zoonotic hookworm Ancylostoma ceylanicum identify infection-specific gene families.</title>
        <authorList>
            <person name="Schwarz E.M."/>
            <person name="Hu Y."/>
            <person name="Antoshechkin I."/>
            <person name="Miller M.M."/>
            <person name="Sternberg P.W."/>
            <person name="Aroian R.V."/>
        </authorList>
    </citation>
    <scope>NUCLEOTIDE SEQUENCE</scope>
    <source>
        <strain evidence="2">HY135</strain>
    </source>
</reference>
<keyword evidence="2" id="KW-1185">Reference proteome</keyword>
<comment type="caution">
    <text evidence="1">The sequence shown here is derived from an EMBL/GenBank/DDBJ whole genome shotgun (WGS) entry which is preliminary data.</text>
</comment>
<name>A0A016TP07_9BILA</name>
<gene>
    <name evidence="1" type="primary">Acey_s0087.g2009</name>
    <name evidence="1" type="ORF">Y032_0087g2009</name>
</gene>
<dbReference type="AlphaFoldDB" id="A0A016TP07"/>
<dbReference type="EMBL" id="JARK01001423">
    <property type="protein sequence ID" value="EYC04446.1"/>
    <property type="molecule type" value="Genomic_DNA"/>
</dbReference>
<organism evidence="1 2">
    <name type="scientific">Ancylostoma ceylanicum</name>
    <dbReference type="NCBI Taxonomy" id="53326"/>
    <lineage>
        <taxon>Eukaryota</taxon>
        <taxon>Metazoa</taxon>
        <taxon>Ecdysozoa</taxon>
        <taxon>Nematoda</taxon>
        <taxon>Chromadorea</taxon>
        <taxon>Rhabditida</taxon>
        <taxon>Rhabditina</taxon>
        <taxon>Rhabditomorpha</taxon>
        <taxon>Strongyloidea</taxon>
        <taxon>Ancylostomatidae</taxon>
        <taxon>Ancylostomatinae</taxon>
        <taxon>Ancylostoma</taxon>
    </lineage>
</organism>
<accession>A0A016TP07</accession>
<proteinExistence type="predicted"/>
<evidence type="ECO:0000313" key="1">
    <source>
        <dbReference type="EMBL" id="EYC04446.1"/>
    </source>
</evidence>
<sequence>MKNPPPLLLPPPLSSLRIRAHPPDIPPIAEVEVHSTRSIIISKNYGAALARNYDLLLLCFLEILRFKLEFGNIAVAIKMRAFTFGLIFFL</sequence>
<dbReference type="Proteomes" id="UP000024635">
    <property type="component" value="Unassembled WGS sequence"/>
</dbReference>
<evidence type="ECO:0000313" key="2">
    <source>
        <dbReference type="Proteomes" id="UP000024635"/>
    </source>
</evidence>